<dbReference type="Gene3D" id="3.30.780.10">
    <property type="entry name" value="SUI1-like domain"/>
    <property type="match status" value="1"/>
</dbReference>
<dbReference type="PANTHER" id="PTHR13477">
    <property type="entry name" value="MITOCHONDRIAL 39S RIBOSOMAL PROTEIN L49"/>
    <property type="match status" value="1"/>
</dbReference>
<evidence type="ECO:0000313" key="8">
    <source>
        <dbReference type="Proteomes" id="UP000187455"/>
    </source>
</evidence>
<comment type="caution">
    <text evidence="7">The sequence shown here is derived from an EMBL/GenBank/DDBJ whole genome shotgun (WGS) entry which is preliminary data.</text>
</comment>
<comment type="similarity">
    <text evidence="2">Belongs to the mitochondrion-specific ribosomal protein mL49 family.</text>
</comment>
<dbReference type="GO" id="GO:0003735">
    <property type="term" value="F:structural constituent of ribosome"/>
    <property type="evidence" value="ECO:0007669"/>
    <property type="project" value="InterPro"/>
</dbReference>
<dbReference type="OrthoDB" id="19439at2759"/>
<reference evidence="7 8" key="1">
    <citation type="journal article" date="2016" name="Mol. Biol. Evol.">
        <title>Genome-Wide Survey of Gut Fungi (Harpellales) Reveals the First Horizontally Transferred Ubiquitin Gene from a Mosquito Host.</title>
        <authorList>
            <person name="Wang Y."/>
            <person name="White M.M."/>
            <person name="Kvist S."/>
            <person name="Moncalvo J.M."/>
        </authorList>
    </citation>
    <scope>NUCLEOTIDE SEQUENCE [LARGE SCALE GENOMIC DNA]</scope>
    <source>
        <strain evidence="7 8">ALG-7-W6</strain>
    </source>
</reference>
<accession>A0A1R0H3J2</accession>
<dbReference type="GO" id="GO:0005762">
    <property type="term" value="C:mitochondrial large ribosomal subunit"/>
    <property type="evidence" value="ECO:0007669"/>
    <property type="project" value="TreeGrafter"/>
</dbReference>
<evidence type="ECO:0000256" key="2">
    <source>
        <dbReference type="ARBA" id="ARBA00005677"/>
    </source>
</evidence>
<keyword evidence="8" id="KW-1185">Reference proteome</keyword>
<dbReference type="GO" id="GO:0006412">
    <property type="term" value="P:translation"/>
    <property type="evidence" value="ECO:0007669"/>
    <property type="project" value="InterPro"/>
</dbReference>
<dbReference type="STRING" id="133383.A0A1R0H3J2"/>
<organism evidence="7 8">
    <name type="scientific">Smittium mucronatum</name>
    <dbReference type="NCBI Taxonomy" id="133383"/>
    <lineage>
        <taxon>Eukaryota</taxon>
        <taxon>Fungi</taxon>
        <taxon>Fungi incertae sedis</taxon>
        <taxon>Zoopagomycota</taxon>
        <taxon>Kickxellomycotina</taxon>
        <taxon>Harpellomycetes</taxon>
        <taxon>Harpellales</taxon>
        <taxon>Legeriomycetaceae</taxon>
        <taxon>Smittium</taxon>
    </lineage>
</organism>
<evidence type="ECO:0000313" key="7">
    <source>
        <dbReference type="EMBL" id="OLY83706.1"/>
    </source>
</evidence>
<keyword evidence="3 7" id="KW-0689">Ribosomal protein</keyword>
<evidence type="ECO:0000256" key="4">
    <source>
        <dbReference type="ARBA" id="ARBA00023128"/>
    </source>
</evidence>
<dbReference type="Proteomes" id="UP000187455">
    <property type="component" value="Unassembled WGS sequence"/>
</dbReference>
<proteinExistence type="inferred from homology"/>
<keyword evidence="4" id="KW-0496">Mitochondrion</keyword>
<sequence length="126" mass="14334">MSLYTKSLCQIWARSEFLGPSSIRSFSSKYLIPDSKESNTSTKSQLKYFIQRTPFKSLPVYSEFKNNGSQKLTIIRKIEGDLSSLVADLAPLFGRENISIKKINNSVLIKGICTREVRQFLTKKGF</sequence>
<gene>
    <name evidence="7" type="ORF">AYI68_g2142</name>
</gene>
<comment type="subcellular location">
    <subcellularLocation>
        <location evidence="1">Mitochondrion</location>
    </subcellularLocation>
</comment>
<dbReference type="AlphaFoldDB" id="A0A1R0H3J2"/>
<protein>
    <recommendedName>
        <fullName evidence="6">Large ribosomal subunit protein mL49</fullName>
    </recommendedName>
</protein>
<dbReference type="EMBL" id="LSSL01000781">
    <property type="protein sequence ID" value="OLY83706.1"/>
    <property type="molecule type" value="Genomic_DNA"/>
</dbReference>
<evidence type="ECO:0000256" key="6">
    <source>
        <dbReference type="ARBA" id="ARBA00035191"/>
    </source>
</evidence>
<keyword evidence="5" id="KW-0687">Ribonucleoprotein</keyword>
<evidence type="ECO:0000256" key="1">
    <source>
        <dbReference type="ARBA" id="ARBA00004173"/>
    </source>
</evidence>
<dbReference type="Pfam" id="PF05046">
    <property type="entry name" value="Img2"/>
    <property type="match status" value="1"/>
</dbReference>
<dbReference type="InterPro" id="IPR007740">
    <property type="entry name" value="Ribosomal_mL49"/>
</dbReference>
<dbReference type="PANTHER" id="PTHR13477:SF0">
    <property type="entry name" value="LARGE RIBOSOMAL SUBUNIT PROTEIN ML49"/>
    <property type="match status" value="1"/>
</dbReference>
<evidence type="ECO:0000256" key="5">
    <source>
        <dbReference type="ARBA" id="ARBA00023274"/>
    </source>
</evidence>
<evidence type="ECO:0000256" key="3">
    <source>
        <dbReference type="ARBA" id="ARBA00022980"/>
    </source>
</evidence>
<name>A0A1R0H3J2_9FUNG</name>